<keyword evidence="2" id="KW-1277">Toxin-antitoxin system</keyword>
<reference evidence="4 5" key="1">
    <citation type="submission" date="2019-11" db="EMBL/GenBank/DDBJ databases">
        <authorList>
            <person name="Lang L."/>
        </authorList>
    </citation>
    <scope>NUCLEOTIDE SEQUENCE [LARGE SCALE GENOMIC DNA]</scope>
    <source>
        <strain evidence="4 5">YIM 132242</strain>
    </source>
</reference>
<dbReference type="PANTHER" id="PTHR33755:SF9">
    <property type="entry name" value="TOXIN PARE1"/>
    <property type="match status" value="1"/>
</dbReference>
<dbReference type="Gene3D" id="3.30.2310.20">
    <property type="entry name" value="RelE-like"/>
    <property type="match status" value="1"/>
</dbReference>
<dbReference type="Pfam" id="PF05016">
    <property type="entry name" value="ParE_toxin"/>
    <property type="match status" value="1"/>
</dbReference>
<comment type="similarity">
    <text evidence="1 3">Belongs to the RelE toxin family.</text>
</comment>
<accession>A0A6L6HSM2</accession>
<keyword evidence="5" id="KW-1185">Reference proteome</keyword>
<sequence>MMAKRYRLSPLAENDLERIWLYTLEHWSQAQADGYYRDLVAAFEALALGRKRGRATTLRPGYLKYPCGAHVIYFRQGSDRLDIIRILHGKQDADRHL</sequence>
<dbReference type="InterPro" id="IPR035093">
    <property type="entry name" value="RelE/ParE_toxin_dom_sf"/>
</dbReference>
<comment type="caution">
    <text evidence="4">The sequence shown here is derived from an EMBL/GenBank/DDBJ whole genome shotgun (WGS) entry which is preliminary data.</text>
</comment>
<dbReference type="InterPro" id="IPR028344">
    <property type="entry name" value="ParE1/4"/>
</dbReference>
<proteinExistence type="inferred from homology"/>
<evidence type="ECO:0000256" key="3">
    <source>
        <dbReference type="PIRNR" id="PIRNR029218"/>
    </source>
</evidence>
<gene>
    <name evidence="4" type="ORF">GIY56_13305</name>
</gene>
<dbReference type="AlphaFoldDB" id="A0A6L6HSM2"/>
<organism evidence="4 5">
    <name type="scientific">Paracoccus lichenicola</name>
    <dbReference type="NCBI Taxonomy" id="2665644"/>
    <lineage>
        <taxon>Bacteria</taxon>
        <taxon>Pseudomonadati</taxon>
        <taxon>Pseudomonadota</taxon>
        <taxon>Alphaproteobacteria</taxon>
        <taxon>Rhodobacterales</taxon>
        <taxon>Paracoccaceae</taxon>
        <taxon>Paracoccus</taxon>
    </lineage>
</organism>
<evidence type="ECO:0000313" key="5">
    <source>
        <dbReference type="Proteomes" id="UP000481417"/>
    </source>
</evidence>
<dbReference type="EMBL" id="WMBT01000008">
    <property type="protein sequence ID" value="MTE01261.1"/>
    <property type="molecule type" value="Genomic_DNA"/>
</dbReference>
<dbReference type="InterPro" id="IPR051803">
    <property type="entry name" value="TA_system_RelE-like_toxin"/>
</dbReference>
<dbReference type="Proteomes" id="UP000481417">
    <property type="component" value="Unassembled WGS sequence"/>
</dbReference>
<evidence type="ECO:0000256" key="1">
    <source>
        <dbReference type="ARBA" id="ARBA00006226"/>
    </source>
</evidence>
<dbReference type="InterPro" id="IPR007712">
    <property type="entry name" value="RelE/ParE_toxin"/>
</dbReference>
<dbReference type="PANTHER" id="PTHR33755">
    <property type="entry name" value="TOXIN PARE1-RELATED"/>
    <property type="match status" value="1"/>
</dbReference>
<name>A0A6L6HSM2_9RHOB</name>
<dbReference type="PIRSF" id="PIRSF029218">
    <property type="entry name" value="ParE"/>
    <property type="match status" value="1"/>
</dbReference>
<protein>
    <recommendedName>
        <fullName evidence="3">Toxin</fullName>
    </recommendedName>
</protein>
<evidence type="ECO:0000313" key="4">
    <source>
        <dbReference type="EMBL" id="MTE01261.1"/>
    </source>
</evidence>
<evidence type="ECO:0000256" key="2">
    <source>
        <dbReference type="ARBA" id="ARBA00022649"/>
    </source>
</evidence>